<keyword evidence="12" id="KW-0393">Immunoglobulin domain</keyword>
<feature type="signal peptide" evidence="14">
    <location>
        <begin position="1"/>
        <end position="19"/>
    </location>
</feature>
<dbReference type="OrthoDB" id="8925804at2759"/>
<evidence type="ECO:0000256" key="11">
    <source>
        <dbReference type="ARBA" id="ARBA00023182"/>
    </source>
</evidence>
<evidence type="ECO:0000256" key="3">
    <source>
        <dbReference type="ARBA" id="ARBA00022692"/>
    </source>
</evidence>
<organism evidence="16 17">
    <name type="scientific">Chanos chanos</name>
    <name type="common">Milkfish</name>
    <name type="synonym">Mugil chanos</name>
    <dbReference type="NCBI Taxonomy" id="29144"/>
    <lineage>
        <taxon>Eukaryota</taxon>
        <taxon>Metazoa</taxon>
        <taxon>Chordata</taxon>
        <taxon>Craniata</taxon>
        <taxon>Vertebrata</taxon>
        <taxon>Euteleostomi</taxon>
        <taxon>Actinopterygii</taxon>
        <taxon>Neopterygii</taxon>
        <taxon>Teleostei</taxon>
        <taxon>Ostariophysi</taxon>
        <taxon>Gonorynchiformes</taxon>
        <taxon>Chanidae</taxon>
        <taxon>Chanos</taxon>
    </lineage>
</organism>
<dbReference type="InterPro" id="IPR007110">
    <property type="entry name" value="Ig-like_dom"/>
</dbReference>
<dbReference type="PROSITE" id="PS50835">
    <property type="entry name" value="IG_LIKE"/>
    <property type="match status" value="1"/>
</dbReference>
<dbReference type="GeneID" id="115805071"/>
<dbReference type="RefSeq" id="XP_030621418.1">
    <property type="nucleotide sequence ID" value="XM_030765558.1"/>
</dbReference>
<comment type="similarity">
    <text evidence="2">Belongs to the MHC class II family.</text>
</comment>
<keyword evidence="9" id="KW-1015">Disulfide bond</keyword>
<dbReference type="Proteomes" id="UP000504632">
    <property type="component" value="Chromosome 1"/>
</dbReference>
<evidence type="ECO:0000256" key="1">
    <source>
        <dbReference type="ARBA" id="ARBA00004479"/>
    </source>
</evidence>
<dbReference type="Gene3D" id="3.10.320.10">
    <property type="entry name" value="Class II Histocompatibility Antigen, M Beta Chain, Chain B, domain 1"/>
    <property type="match status" value="1"/>
</dbReference>
<keyword evidence="4 14" id="KW-0732">Signal</keyword>
<dbReference type="InterPro" id="IPR001003">
    <property type="entry name" value="MHC_II_a_N"/>
</dbReference>
<evidence type="ECO:0000256" key="9">
    <source>
        <dbReference type="ARBA" id="ARBA00023157"/>
    </source>
</evidence>
<dbReference type="PANTHER" id="PTHR19944:SF86">
    <property type="entry name" value="HLA CLASS II HISTOCOMPATIBILITY ANTIGEN, DR ALPHA CHAIN"/>
    <property type="match status" value="1"/>
</dbReference>
<evidence type="ECO:0000313" key="17">
    <source>
        <dbReference type="RefSeq" id="XP_030621418.1"/>
    </source>
</evidence>
<accession>A0A6J2UN84</accession>
<dbReference type="GO" id="GO:0002250">
    <property type="term" value="P:adaptive immune response"/>
    <property type="evidence" value="ECO:0007669"/>
    <property type="project" value="UniProtKB-KW"/>
</dbReference>
<dbReference type="Pfam" id="PF07654">
    <property type="entry name" value="C1-set"/>
    <property type="match status" value="1"/>
</dbReference>
<evidence type="ECO:0000256" key="8">
    <source>
        <dbReference type="ARBA" id="ARBA00023136"/>
    </source>
</evidence>
<proteinExistence type="inferred from homology"/>
<dbReference type="AlphaFoldDB" id="A0A6J2UN84"/>
<dbReference type="GO" id="GO:0002504">
    <property type="term" value="P:antigen processing and presentation of peptide or polysaccharide antigen via MHC class II"/>
    <property type="evidence" value="ECO:0007669"/>
    <property type="project" value="UniProtKB-KW"/>
</dbReference>
<feature type="chain" id="PRO_5026781905" evidence="14">
    <location>
        <begin position="20"/>
        <end position="240"/>
    </location>
</feature>
<dbReference type="PROSITE" id="PS00290">
    <property type="entry name" value="IG_MHC"/>
    <property type="match status" value="1"/>
</dbReference>
<evidence type="ECO:0000256" key="13">
    <source>
        <dbReference type="SAM" id="Phobius"/>
    </source>
</evidence>
<keyword evidence="11" id="KW-0491">MHC II</keyword>
<evidence type="ECO:0000256" key="5">
    <source>
        <dbReference type="ARBA" id="ARBA00022859"/>
    </source>
</evidence>
<dbReference type="FunCoup" id="A0A6J2UN84">
    <property type="interactions" value="1583"/>
</dbReference>
<evidence type="ECO:0000256" key="4">
    <source>
        <dbReference type="ARBA" id="ARBA00022729"/>
    </source>
</evidence>
<dbReference type="Pfam" id="PF00993">
    <property type="entry name" value="MHC_II_alpha"/>
    <property type="match status" value="1"/>
</dbReference>
<evidence type="ECO:0000256" key="10">
    <source>
        <dbReference type="ARBA" id="ARBA00023180"/>
    </source>
</evidence>
<gene>
    <name evidence="17" type="primary">LOC115805071</name>
</gene>
<evidence type="ECO:0000256" key="12">
    <source>
        <dbReference type="ARBA" id="ARBA00023319"/>
    </source>
</evidence>
<feature type="domain" description="Ig-like" evidence="15">
    <location>
        <begin position="107"/>
        <end position="195"/>
    </location>
</feature>
<dbReference type="InParanoid" id="A0A6J2UN84"/>
<dbReference type="SUPFAM" id="SSF54452">
    <property type="entry name" value="MHC antigen-recognition domain"/>
    <property type="match status" value="1"/>
</dbReference>
<dbReference type="InterPro" id="IPR003006">
    <property type="entry name" value="Ig/MHC_CS"/>
</dbReference>
<evidence type="ECO:0000256" key="14">
    <source>
        <dbReference type="SAM" id="SignalP"/>
    </source>
</evidence>
<keyword evidence="7" id="KW-1064">Adaptive immunity</keyword>
<evidence type="ECO:0000259" key="15">
    <source>
        <dbReference type="PROSITE" id="PS50835"/>
    </source>
</evidence>
<keyword evidence="6 13" id="KW-1133">Transmembrane helix</keyword>
<sequence length="240" mass="26859">MRLHIFILAVLTAVICTRAQIKHVDIEMSACLEEKHVEDLYELDGEEMAHASFTENKMVMTLPDFADPSTYEDGTYESAVQKQQTCLQGLKIYKHNYNNPTEAKDPPRSSIYPKDYVTPGVMNTLVCHVTGFYPPELRVKWTKNNEDVTEGVTISQFRFNEDGTFNAFSTLSFTPEKGDIYTCTVEHRALQEPLIREWDADDEITVPSIGPSVFCGVGLTVGLLGVAVGTFFLVKGNSCN</sequence>
<feature type="transmembrane region" description="Helical" evidence="13">
    <location>
        <begin position="209"/>
        <end position="234"/>
    </location>
</feature>
<dbReference type="InterPro" id="IPR003597">
    <property type="entry name" value="Ig_C1-set"/>
</dbReference>
<dbReference type="GO" id="GO:0042613">
    <property type="term" value="C:MHC class II protein complex"/>
    <property type="evidence" value="ECO:0007669"/>
    <property type="project" value="UniProtKB-KW"/>
</dbReference>
<protein>
    <submittedName>
        <fullName evidence="17">H-2 class II histocompatibility antigen, A-U alpha chain-like</fullName>
    </submittedName>
</protein>
<name>A0A6J2UN84_CHACN</name>
<dbReference type="PANTHER" id="PTHR19944">
    <property type="entry name" value="MHC CLASS II-RELATED"/>
    <property type="match status" value="1"/>
</dbReference>
<dbReference type="InterPro" id="IPR050160">
    <property type="entry name" value="MHC/Immunoglobulin"/>
</dbReference>
<keyword evidence="5" id="KW-0391">Immunity</keyword>
<dbReference type="SUPFAM" id="SSF48726">
    <property type="entry name" value="Immunoglobulin"/>
    <property type="match status" value="1"/>
</dbReference>
<dbReference type="InterPro" id="IPR013783">
    <property type="entry name" value="Ig-like_fold"/>
</dbReference>
<dbReference type="InterPro" id="IPR036179">
    <property type="entry name" value="Ig-like_dom_sf"/>
</dbReference>
<reference evidence="17" key="1">
    <citation type="submission" date="2025-08" db="UniProtKB">
        <authorList>
            <consortium name="RefSeq"/>
        </authorList>
    </citation>
    <scope>IDENTIFICATION</scope>
</reference>
<dbReference type="Gene3D" id="2.60.40.10">
    <property type="entry name" value="Immunoglobulins"/>
    <property type="match status" value="1"/>
</dbReference>
<dbReference type="SMART" id="SM00407">
    <property type="entry name" value="IGc1"/>
    <property type="match status" value="1"/>
</dbReference>
<keyword evidence="3 13" id="KW-0812">Transmembrane</keyword>
<keyword evidence="10" id="KW-0325">Glycoprotein</keyword>
<evidence type="ECO:0000256" key="2">
    <source>
        <dbReference type="ARBA" id="ARBA00007394"/>
    </source>
</evidence>
<dbReference type="SMR" id="A0A6J2UN84"/>
<keyword evidence="8 13" id="KW-0472">Membrane</keyword>
<dbReference type="SMART" id="SM00920">
    <property type="entry name" value="MHC_II_alpha"/>
    <property type="match status" value="1"/>
</dbReference>
<dbReference type="InterPro" id="IPR014745">
    <property type="entry name" value="MHC_II_a/b_N"/>
</dbReference>
<evidence type="ECO:0000256" key="7">
    <source>
        <dbReference type="ARBA" id="ARBA00023130"/>
    </source>
</evidence>
<comment type="subcellular location">
    <subcellularLocation>
        <location evidence="1">Membrane</location>
        <topology evidence="1">Single-pass type I membrane protein</topology>
    </subcellularLocation>
</comment>
<keyword evidence="16" id="KW-1185">Reference proteome</keyword>
<evidence type="ECO:0000313" key="16">
    <source>
        <dbReference type="Proteomes" id="UP000504632"/>
    </source>
</evidence>
<dbReference type="InterPro" id="IPR011162">
    <property type="entry name" value="MHC_I/II-like_Ag-recog"/>
</dbReference>
<evidence type="ECO:0000256" key="6">
    <source>
        <dbReference type="ARBA" id="ARBA00022989"/>
    </source>
</evidence>